<organism evidence="1 2">
    <name type="scientific">Brevundimonas mediterranea</name>
    <dbReference type="NCBI Taxonomy" id="74329"/>
    <lineage>
        <taxon>Bacteria</taxon>
        <taxon>Pseudomonadati</taxon>
        <taxon>Pseudomonadota</taxon>
        <taxon>Alphaproteobacteria</taxon>
        <taxon>Caulobacterales</taxon>
        <taxon>Caulobacteraceae</taxon>
        <taxon>Brevundimonas</taxon>
    </lineage>
</organism>
<name>A0A7W6EZ84_9CAUL</name>
<protein>
    <submittedName>
        <fullName evidence="1">Uncharacterized protein</fullName>
    </submittedName>
</protein>
<reference evidence="1 2" key="1">
    <citation type="submission" date="2020-08" db="EMBL/GenBank/DDBJ databases">
        <title>Genomic Encyclopedia of Type Strains, Phase IV (KMG-IV): sequencing the most valuable type-strain genomes for metagenomic binning, comparative biology and taxonomic classification.</title>
        <authorList>
            <person name="Goeker M."/>
        </authorList>
    </citation>
    <scope>NUCLEOTIDE SEQUENCE [LARGE SCALE GENOMIC DNA]</scope>
    <source>
        <strain evidence="1 2">DSM 14878</strain>
    </source>
</reference>
<evidence type="ECO:0000313" key="1">
    <source>
        <dbReference type="EMBL" id="MBB3871453.1"/>
    </source>
</evidence>
<comment type="caution">
    <text evidence="1">The sequence shown here is derived from an EMBL/GenBank/DDBJ whole genome shotgun (WGS) entry which is preliminary data.</text>
</comment>
<accession>A0A7W6EZ84</accession>
<proteinExistence type="predicted"/>
<dbReference type="Proteomes" id="UP000532936">
    <property type="component" value="Unassembled WGS sequence"/>
</dbReference>
<dbReference type="EMBL" id="JACIDA010000001">
    <property type="protein sequence ID" value="MBB3871453.1"/>
    <property type="molecule type" value="Genomic_DNA"/>
</dbReference>
<gene>
    <name evidence="1" type="ORF">GGR11_000967</name>
</gene>
<sequence>MIRSPECGKLGSGGEHRFWLANAPPEGPTGFVVILPFDTLFELRAKAALRF</sequence>
<evidence type="ECO:0000313" key="2">
    <source>
        <dbReference type="Proteomes" id="UP000532936"/>
    </source>
</evidence>
<dbReference type="AlphaFoldDB" id="A0A7W6EZ84"/>